<evidence type="ECO:0000256" key="2">
    <source>
        <dbReference type="SAM" id="Phobius"/>
    </source>
</evidence>
<feature type="compositionally biased region" description="Low complexity" evidence="1">
    <location>
        <begin position="263"/>
        <end position="277"/>
    </location>
</feature>
<proteinExistence type="predicted"/>
<name>A0A423VRA2_9PEZI</name>
<dbReference type="Proteomes" id="UP000283895">
    <property type="component" value="Unassembled WGS sequence"/>
</dbReference>
<keyword evidence="3" id="KW-0732">Signal</keyword>
<accession>A0A423VRA2</accession>
<dbReference type="EMBL" id="LKEA01000044">
    <property type="protein sequence ID" value="ROV93604.1"/>
    <property type="molecule type" value="Genomic_DNA"/>
</dbReference>
<feature type="signal peptide" evidence="3">
    <location>
        <begin position="1"/>
        <end position="19"/>
    </location>
</feature>
<evidence type="ECO:0000256" key="3">
    <source>
        <dbReference type="SAM" id="SignalP"/>
    </source>
</evidence>
<keyword evidence="2" id="KW-0472">Membrane</keyword>
<feature type="chain" id="PRO_5019119628" description="Mid2 domain-containing protein" evidence="3">
    <location>
        <begin position="20"/>
        <end position="378"/>
    </location>
</feature>
<evidence type="ECO:0008006" key="6">
    <source>
        <dbReference type="Google" id="ProtNLM"/>
    </source>
</evidence>
<comment type="caution">
    <text evidence="4">The sequence shown here is derived from an EMBL/GenBank/DDBJ whole genome shotgun (WGS) entry which is preliminary data.</text>
</comment>
<organism evidence="4 5">
    <name type="scientific">Cytospora schulzeri</name>
    <dbReference type="NCBI Taxonomy" id="448051"/>
    <lineage>
        <taxon>Eukaryota</taxon>
        <taxon>Fungi</taxon>
        <taxon>Dikarya</taxon>
        <taxon>Ascomycota</taxon>
        <taxon>Pezizomycotina</taxon>
        <taxon>Sordariomycetes</taxon>
        <taxon>Sordariomycetidae</taxon>
        <taxon>Diaporthales</taxon>
        <taxon>Cytosporaceae</taxon>
        <taxon>Cytospora</taxon>
    </lineage>
</organism>
<keyword evidence="2" id="KW-1133">Transmembrane helix</keyword>
<dbReference type="AlphaFoldDB" id="A0A423VRA2"/>
<reference evidence="4 5" key="1">
    <citation type="submission" date="2015-09" db="EMBL/GenBank/DDBJ databases">
        <title>Host preference determinants of Valsa canker pathogens revealed by comparative genomics.</title>
        <authorList>
            <person name="Yin Z."/>
            <person name="Huang L."/>
        </authorList>
    </citation>
    <scope>NUCLEOTIDE SEQUENCE [LARGE SCALE GENOMIC DNA]</scope>
    <source>
        <strain evidence="4 5">03-1</strain>
    </source>
</reference>
<evidence type="ECO:0000256" key="1">
    <source>
        <dbReference type="SAM" id="MobiDB-lite"/>
    </source>
</evidence>
<gene>
    <name evidence="4" type="ORF">VMCG_08117</name>
</gene>
<dbReference type="OrthoDB" id="5242907at2759"/>
<feature type="region of interest" description="Disordered" evidence="1">
    <location>
        <begin position="254"/>
        <end position="278"/>
    </location>
</feature>
<feature type="transmembrane region" description="Helical" evidence="2">
    <location>
        <begin position="283"/>
        <end position="307"/>
    </location>
</feature>
<evidence type="ECO:0000313" key="5">
    <source>
        <dbReference type="Proteomes" id="UP000283895"/>
    </source>
</evidence>
<protein>
    <recommendedName>
        <fullName evidence="6">Mid2 domain-containing protein</fullName>
    </recommendedName>
</protein>
<evidence type="ECO:0000313" key="4">
    <source>
        <dbReference type="EMBL" id="ROV93604.1"/>
    </source>
</evidence>
<keyword evidence="5" id="KW-1185">Reference proteome</keyword>
<sequence length="378" mass="39663">MAFTITEILFIALYVATWANSLPTMPSEAPACGRENFTDDTSLYLDCSGLLDDLDDNDNSNANADTDPSITAFCSFDYSCCRTTGSCHNIGKCFDNGPCSNASGCDVPGPSASTTSTFTCRDSAPTQTCAASLITAGAPAGYLTFACFDIRTRAADVVQPGASRITPMPILESFPIISDSDLASDSTSDADRSLLAVVTKTLEDVDTFPFGTSTETYISALSEYAPLVTETPPSSSADPASTIAVSAYDSSAPASTSQTTVQATPTNTSPKTKSSAANPNRTAIVAGGLFGTVAFLAISITSVDYLVKRIKNNRCRQSISDSSSDSEALTRHKDESQMTAYGYYGTNRAGVVPKGSKVLEANLEPAELPAENVAKHRK</sequence>
<keyword evidence="2" id="KW-0812">Transmembrane</keyword>